<feature type="domain" description="Acyl-CoA oxidase/dehydrogenase middle" evidence="8">
    <location>
        <begin position="131"/>
        <end position="216"/>
    </location>
</feature>
<dbReference type="EMBL" id="FOEG01000006">
    <property type="protein sequence ID" value="SEO99955.1"/>
    <property type="molecule type" value="Genomic_DNA"/>
</dbReference>
<dbReference type="GO" id="GO:0050660">
    <property type="term" value="F:flavin adenine dinucleotide binding"/>
    <property type="evidence" value="ECO:0007669"/>
    <property type="project" value="InterPro"/>
</dbReference>
<dbReference type="PANTHER" id="PTHR43884:SF20">
    <property type="entry name" value="ACYL-COA DEHYDROGENASE FADE28"/>
    <property type="match status" value="1"/>
</dbReference>
<dbReference type="AlphaFoldDB" id="A0A1H8U9V3"/>
<feature type="domain" description="Acyl-CoA dehydrogenase/oxidase N-terminal" evidence="9">
    <location>
        <begin position="7"/>
        <end position="121"/>
    </location>
</feature>
<dbReference type="InterPro" id="IPR013786">
    <property type="entry name" value="AcylCoA_DH/ox_N"/>
</dbReference>
<dbReference type="STRING" id="406100.SAMN04488052_10624"/>
<dbReference type="Gene3D" id="1.20.140.10">
    <property type="entry name" value="Butyryl-CoA Dehydrogenase, subunit A, domain 3"/>
    <property type="match status" value="1"/>
</dbReference>
<dbReference type="CDD" id="cd00567">
    <property type="entry name" value="ACAD"/>
    <property type="match status" value="1"/>
</dbReference>
<dbReference type="InterPro" id="IPR009100">
    <property type="entry name" value="AcylCoA_DH/oxidase_NM_dom_sf"/>
</dbReference>
<keyword evidence="4 6" id="KW-0274">FAD</keyword>
<dbReference type="PANTHER" id="PTHR43884">
    <property type="entry name" value="ACYL-COA DEHYDROGENASE"/>
    <property type="match status" value="1"/>
</dbReference>
<name>A0A1H8U9V3_9GAMM</name>
<dbReference type="Proteomes" id="UP000199657">
    <property type="component" value="Unassembled WGS sequence"/>
</dbReference>
<evidence type="ECO:0000256" key="5">
    <source>
        <dbReference type="ARBA" id="ARBA00023002"/>
    </source>
</evidence>
<evidence type="ECO:0000259" key="8">
    <source>
        <dbReference type="Pfam" id="PF02770"/>
    </source>
</evidence>
<dbReference type="GO" id="GO:0003995">
    <property type="term" value="F:acyl-CoA dehydrogenase activity"/>
    <property type="evidence" value="ECO:0007669"/>
    <property type="project" value="TreeGrafter"/>
</dbReference>
<dbReference type="Pfam" id="PF00441">
    <property type="entry name" value="Acyl-CoA_dh_1"/>
    <property type="match status" value="1"/>
</dbReference>
<dbReference type="InterPro" id="IPR036250">
    <property type="entry name" value="AcylCo_DH-like_C"/>
</dbReference>
<sequence>MATLVLNEEQQMLKDAARGFLQERAPVTEFRRLRDARDATGFSREVWAAMVEQGFAGTLIPEAHGGFAFGHVGMGQIMEESGRTLALSPLLSSAVLGVSALTLAGSEAQQAELLPALGQGELLLALAVDESGRHDPACIRTRAEHNGSGYTLNGCKTFVLDGHVADRLIVAARTSGDARATDGVTLFLVNPGTAGVEVERTIMVDSRNAAEVRFNDAELPAEAVLGQVDDGLPVLQQLLDIGNAHLAAELLGLTQEVFERTVQYLKERKQFGVAIGSFQALQHRAADLFSEIELLKSTVIAALSALDEGDDDADQLCSLAKARASKVAELATNEGVQLHGGMGMTDEFDVGLFLKRARAAQQTFGDQRYHAQRFARLRGY</sequence>
<evidence type="ECO:0000259" key="9">
    <source>
        <dbReference type="Pfam" id="PF02771"/>
    </source>
</evidence>
<dbReference type="InterPro" id="IPR009075">
    <property type="entry name" value="AcylCo_DH/oxidase_C"/>
</dbReference>
<evidence type="ECO:0000256" key="1">
    <source>
        <dbReference type="ARBA" id="ARBA00001974"/>
    </source>
</evidence>
<proteinExistence type="inferred from homology"/>
<dbReference type="Pfam" id="PF02771">
    <property type="entry name" value="Acyl-CoA_dh_N"/>
    <property type="match status" value="1"/>
</dbReference>
<evidence type="ECO:0000259" key="7">
    <source>
        <dbReference type="Pfam" id="PF00441"/>
    </source>
</evidence>
<keyword evidence="11" id="KW-1185">Reference proteome</keyword>
<dbReference type="SUPFAM" id="SSF56645">
    <property type="entry name" value="Acyl-CoA dehydrogenase NM domain-like"/>
    <property type="match status" value="1"/>
</dbReference>
<dbReference type="InterPro" id="IPR006091">
    <property type="entry name" value="Acyl-CoA_Oxase/DH_mid-dom"/>
</dbReference>
<accession>A0A1H8U9V3</accession>
<reference evidence="10 11" key="1">
    <citation type="submission" date="2016-10" db="EMBL/GenBank/DDBJ databases">
        <authorList>
            <person name="de Groot N.N."/>
        </authorList>
    </citation>
    <scope>NUCLEOTIDE SEQUENCE [LARGE SCALE GENOMIC DNA]</scope>
    <source>
        <strain evidence="10 11">CGMCC 1.6291</strain>
    </source>
</reference>
<dbReference type="Pfam" id="PF02770">
    <property type="entry name" value="Acyl-CoA_dh_M"/>
    <property type="match status" value="1"/>
</dbReference>
<evidence type="ECO:0000313" key="11">
    <source>
        <dbReference type="Proteomes" id="UP000199657"/>
    </source>
</evidence>
<dbReference type="InterPro" id="IPR046373">
    <property type="entry name" value="Acyl-CoA_Oxase/DH_mid-dom_sf"/>
</dbReference>
<dbReference type="InterPro" id="IPR037069">
    <property type="entry name" value="AcylCoA_DH/ox_N_sf"/>
</dbReference>
<keyword evidence="5 6" id="KW-0560">Oxidoreductase</keyword>
<keyword evidence="3 6" id="KW-0285">Flavoprotein</keyword>
<evidence type="ECO:0000256" key="6">
    <source>
        <dbReference type="RuleBase" id="RU362125"/>
    </source>
</evidence>
<organism evidence="10 11">
    <name type="scientific">Aquisalimonas asiatica</name>
    <dbReference type="NCBI Taxonomy" id="406100"/>
    <lineage>
        <taxon>Bacteria</taxon>
        <taxon>Pseudomonadati</taxon>
        <taxon>Pseudomonadota</taxon>
        <taxon>Gammaproteobacteria</taxon>
        <taxon>Chromatiales</taxon>
        <taxon>Ectothiorhodospiraceae</taxon>
        <taxon>Aquisalimonas</taxon>
    </lineage>
</organism>
<evidence type="ECO:0000256" key="4">
    <source>
        <dbReference type="ARBA" id="ARBA00022827"/>
    </source>
</evidence>
<comment type="similarity">
    <text evidence="2 6">Belongs to the acyl-CoA dehydrogenase family.</text>
</comment>
<protein>
    <submittedName>
        <fullName evidence="10">Acyl-CoA dehydrogenase</fullName>
    </submittedName>
</protein>
<feature type="domain" description="Acyl-CoA dehydrogenase/oxidase C-terminal" evidence="7">
    <location>
        <begin position="229"/>
        <end position="373"/>
    </location>
</feature>
<evidence type="ECO:0000256" key="3">
    <source>
        <dbReference type="ARBA" id="ARBA00022630"/>
    </source>
</evidence>
<evidence type="ECO:0000256" key="2">
    <source>
        <dbReference type="ARBA" id="ARBA00009347"/>
    </source>
</evidence>
<dbReference type="SUPFAM" id="SSF47203">
    <property type="entry name" value="Acyl-CoA dehydrogenase C-terminal domain-like"/>
    <property type="match status" value="1"/>
</dbReference>
<evidence type="ECO:0000313" key="10">
    <source>
        <dbReference type="EMBL" id="SEO99955.1"/>
    </source>
</evidence>
<dbReference type="RefSeq" id="WP_216110841.1">
    <property type="nucleotide sequence ID" value="NZ_FOEG01000006.1"/>
</dbReference>
<dbReference type="Gene3D" id="1.10.540.10">
    <property type="entry name" value="Acyl-CoA dehydrogenase/oxidase, N-terminal domain"/>
    <property type="match status" value="1"/>
</dbReference>
<comment type="cofactor">
    <cofactor evidence="1 6">
        <name>FAD</name>
        <dbReference type="ChEBI" id="CHEBI:57692"/>
    </cofactor>
</comment>
<gene>
    <name evidence="10" type="ORF">SAMN04488052_10624</name>
</gene>
<dbReference type="Gene3D" id="2.40.110.10">
    <property type="entry name" value="Butyryl-CoA Dehydrogenase, subunit A, domain 2"/>
    <property type="match status" value="1"/>
</dbReference>